<evidence type="ECO:0000313" key="1">
    <source>
        <dbReference type="EMBL" id="RPA86496.1"/>
    </source>
</evidence>
<evidence type="ECO:0000313" key="2">
    <source>
        <dbReference type="Proteomes" id="UP000275078"/>
    </source>
</evidence>
<proteinExistence type="predicted"/>
<dbReference type="Proteomes" id="UP000275078">
    <property type="component" value="Unassembled WGS sequence"/>
</dbReference>
<reference evidence="1 2" key="1">
    <citation type="journal article" date="2018" name="Nat. Ecol. Evol.">
        <title>Pezizomycetes genomes reveal the molecular basis of ectomycorrhizal truffle lifestyle.</title>
        <authorList>
            <person name="Murat C."/>
            <person name="Payen T."/>
            <person name="Noel B."/>
            <person name="Kuo A."/>
            <person name="Morin E."/>
            <person name="Chen J."/>
            <person name="Kohler A."/>
            <person name="Krizsan K."/>
            <person name="Balestrini R."/>
            <person name="Da Silva C."/>
            <person name="Montanini B."/>
            <person name="Hainaut M."/>
            <person name="Levati E."/>
            <person name="Barry K.W."/>
            <person name="Belfiori B."/>
            <person name="Cichocki N."/>
            <person name="Clum A."/>
            <person name="Dockter R.B."/>
            <person name="Fauchery L."/>
            <person name="Guy J."/>
            <person name="Iotti M."/>
            <person name="Le Tacon F."/>
            <person name="Lindquist E.A."/>
            <person name="Lipzen A."/>
            <person name="Malagnac F."/>
            <person name="Mello A."/>
            <person name="Molinier V."/>
            <person name="Miyauchi S."/>
            <person name="Poulain J."/>
            <person name="Riccioni C."/>
            <person name="Rubini A."/>
            <person name="Sitrit Y."/>
            <person name="Splivallo R."/>
            <person name="Traeger S."/>
            <person name="Wang M."/>
            <person name="Zifcakova L."/>
            <person name="Wipf D."/>
            <person name="Zambonelli A."/>
            <person name="Paolocci F."/>
            <person name="Nowrousian M."/>
            <person name="Ottonello S."/>
            <person name="Baldrian P."/>
            <person name="Spatafora J.W."/>
            <person name="Henrissat B."/>
            <person name="Nagy L.G."/>
            <person name="Aury J.M."/>
            <person name="Wincker P."/>
            <person name="Grigoriev I.V."/>
            <person name="Bonfante P."/>
            <person name="Martin F.M."/>
        </authorList>
    </citation>
    <scope>NUCLEOTIDE SEQUENCE [LARGE SCALE GENOMIC DNA]</scope>
    <source>
        <strain evidence="1 2">RN42</strain>
    </source>
</reference>
<keyword evidence="2" id="KW-1185">Reference proteome</keyword>
<protein>
    <submittedName>
        <fullName evidence="1">Uncharacterized protein</fullName>
    </submittedName>
</protein>
<sequence>MPMARELLLTLSAGEARDLGAPPSIPRLVEPDLKHEKHHSRTQQTKYQRSIPCICTSILQPCSLNGIQIISRDSGLYPGSRRHVALGLHAERLAGQSFSGGGSKHVHLRSFEQPVTVALRQAGHFCADVVEWIGARLRLDECGNGRSPGCVQHEPLESAVNRIIVDNCVQV</sequence>
<dbReference type="EMBL" id="ML119649">
    <property type="protein sequence ID" value="RPA86496.1"/>
    <property type="molecule type" value="Genomic_DNA"/>
</dbReference>
<gene>
    <name evidence="1" type="ORF">BJ508DRAFT_301858</name>
</gene>
<dbReference type="AlphaFoldDB" id="A0A3N4ILE7"/>
<name>A0A3N4ILE7_ASCIM</name>
<organism evidence="1 2">
    <name type="scientific">Ascobolus immersus RN42</name>
    <dbReference type="NCBI Taxonomy" id="1160509"/>
    <lineage>
        <taxon>Eukaryota</taxon>
        <taxon>Fungi</taxon>
        <taxon>Dikarya</taxon>
        <taxon>Ascomycota</taxon>
        <taxon>Pezizomycotina</taxon>
        <taxon>Pezizomycetes</taxon>
        <taxon>Pezizales</taxon>
        <taxon>Ascobolaceae</taxon>
        <taxon>Ascobolus</taxon>
    </lineage>
</organism>
<accession>A0A3N4ILE7</accession>